<dbReference type="PRINTS" id="PR01590">
    <property type="entry name" value="HTHFIS"/>
</dbReference>
<dbReference type="RefSeq" id="WP_305170700.1">
    <property type="nucleotide sequence ID" value="NZ_JAUUUU010000004.1"/>
</dbReference>
<dbReference type="PROSITE" id="PS00676">
    <property type="entry name" value="SIGMA54_INTERACT_2"/>
    <property type="match status" value="1"/>
</dbReference>
<sequence length="451" mass="50331">MLKKRVLIIDDEPDIRELLSLTLEQMGLEIVTAAKLSKAQKLLLSEEFDLCLTDMKLPDGNGLDLLEEMQSRKPHLPIAMITAYGNMEIAIEALKKGAFDFISKPLELMRLRNVVQSALKLDKADKVVDSDESSLIGKSSAMTKLKQQIRHVARSQAPIFINGESGTGKELVARAIHNLGPRANGPFIPVNCGAIPTELMESEFFGHKKGSFTGAHQDKQGLFLAADGGTLLLDEVADLPMSMQVKLLRAIQEKSIKQVGSEEEVAVDVRILSATHKDLTQAIRNNHFRQDLFYRINVIELKVPSLRERSDDIPLLTEHFLKQFAKESGLPAPEITENAITLLQSHSYPGNIRELENTLERAFTLCDQGSITAESLDLSNAHIHPLETPEKAAESFAFNGHGSLDDYIASIEKKILVEALERNRWNRTATAEELGISFRQIRHKLKKYEIE</sequence>
<dbReference type="InterPro" id="IPR001789">
    <property type="entry name" value="Sig_transdc_resp-reg_receiver"/>
</dbReference>
<dbReference type="PANTHER" id="PTHR32071:SF100">
    <property type="entry name" value="RESPONSE REGULATOR PROTEIN PILR"/>
    <property type="match status" value="1"/>
</dbReference>
<keyword evidence="3" id="KW-0805">Transcription regulation</keyword>
<evidence type="ECO:0000256" key="2">
    <source>
        <dbReference type="ARBA" id="ARBA00022840"/>
    </source>
</evidence>
<dbReference type="InterPro" id="IPR027417">
    <property type="entry name" value="P-loop_NTPase"/>
</dbReference>
<dbReference type="Proteomes" id="UP001178354">
    <property type="component" value="Unassembled WGS sequence"/>
</dbReference>
<evidence type="ECO:0000313" key="10">
    <source>
        <dbReference type="Proteomes" id="UP001178354"/>
    </source>
</evidence>
<dbReference type="InterPro" id="IPR025662">
    <property type="entry name" value="Sigma_54_int_dom_ATP-bd_1"/>
</dbReference>
<dbReference type="GO" id="GO:0043565">
    <property type="term" value="F:sequence-specific DNA binding"/>
    <property type="evidence" value="ECO:0007669"/>
    <property type="project" value="InterPro"/>
</dbReference>
<dbReference type="InterPro" id="IPR002197">
    <property type="entry name" value="HTH_Fis"/>
</dbReference>
<dbReference type="InterPro" id="IPR025944">
    <property type="entry name" value="Sigma_54_int_dom_CS"/>
</dbReference>
<name>A0AAW8B986_9GAMM</name>
<evidence type="ECO:0000256" key="5">
    <source>
        <dbReference type="ARBA" id="ARBA00023163"/>
    </source>
</evidence>
<dbReference type="Pfam" id="PF02954">
    <property type="entry name" value="HTH_8"/>
    <property type="match status" value="1"/>
</dbReference>
<keyword evidence="4" id="KW-0238">DNA-binding</keyword>
<dbReference type="SMART" id="SM00448">
    <property type="entry name" value="REC"/>
    <property type="match status" value="1"/>
</dbReference>
<comment type="caution">
    <text evidence="9">The sequence shown here is derived from an EMBL/GenBank/DDBJ whole genome shotgun (WGS) entry which is preliminary data.</text>
</comment>
<dbReference type="CDD" id="cd00009">
    <property type="entry name" value="AAA"/>
    <property type="match status" value="1"/>
</dbReference>
<proteinExistence type="predicted"/>
<accession>A0AAW8B986</accession>
<feature type="domain" description="Response regulatory" evidence="8">
    <location>
        <begin position="5"/>
        <end position="119"/>
    </location>
</feature>
<dbReference type="GO" id="GO:0000160">
    <property type="term" value="P:phosphorelay signal transduction system"/>
    <property type="evidence" value="ECO:0007669"/>
    <property type="project" value="InterPro"/>
</dbReference>
<dbReference type="AlphaFoldDB" id="A0AAW8B986"/>
<dbReference type="Pfam" id="PF00158">
    <property type="entry name" value="Sigma54_activat"/>
    <property type="match status" value="1"/>
</dbReference>
<dbReference type="PROSITE" id="PS00688">
    <property type="entry name" value="SIGMA54_INTERACT_3"/>
    <property type="match status" value="1"/>
</dbReference>
<organism evidence="9 10">
    <name type="scientific">Porticoccus litoralis</name>
    <dbReference type="NCBI Taxonomy" id="434086"/>
    <lineage>
        <taxon>Bacteria</taxon>
        <taxon>Pseudomonadati</taxon>
        <taxon>Pseudomonadota</taxon>
        <taxon>Gammaproteobacteria</taxon>
        <taxon>Cellvibrionales</taxon>
        <taxon>Porticoccaceae</taxon>
        <taxon>Porticoccus</taxon>
    </lineage>
</organism>
<protein>
    <submittedName>
        <fullName evidence="9">Sigma-54 dependent transcriptional regulator</fullName>
    </submittedName>
</protein>
<dbReference type="GO" id="GO:0005524">
    <property type="term" value="F:ATP binding"/>
    <property type="evidence" value="ECO:0007669"/>
    <property type="project" value="UniProtKB-KW"/>
</dbReference>
<dbReference type="InterPro" id="IPR011006">
    <property type="entry name" value="CheY-like_superfamily"/>
</dbReference>
<dbReference type="InterPro" id="IPR025943">
    <property type="entry name" value="Sigma_54_int_dom_ATP-bd_2"/>
</dbReference>
<keyword evidence="2" id="KW-0067">ATP-binding</keyword>
<keyword evidence="1" id="KW-0547">Nucleotide-binding</keyword>
<evidence type="ECO:0000256" key="1">
    <source>
        <dbReference type="ARBA" id="ARBA00022741"/>
    </source>
</evidence>
<dbReference type="InterPro" id="IPR058031">
    <property type="entry name" value="AAA_lid_NorR"/>
</dbReference>
<feature type="domain" description="Sigma-54 factor interaction" evidence="7">
    <location>
        <begin position="135"/>
        <end position="364"/>
    </location>
</feature>
<dbReference type="EMBL" id="JAUUUU010000004">
    <property type="protein sequence ID" value="MDP1521068.1"/>
    <property type="molecule type" value="Genomic_DNA"/>
</dbReference>
<dbReference type="InterPro" id="IPR003593">
    <property type="entry name" value="AAA+_ATPase"/>
</dbReference>
<dbReference type="Gene3D" id="3.40.50.2300">
    <property type="match status" value="1"/>
</dbReference>
<feature type="modified residue" description="4-aspartylphosphate" evidence="6">
    <location>
        <position position="54"/>
    </location>
</feature>
<dbReference type="PROSITE" id="PS50045">
    <property type="entry name" value="SIGMA54_INTERACT_4"/>
    <property type="match status" value="1"/>
</dbReference>
<keyword evidence="10" id="KW-1185">Reference proteome</keyword>
<evidence type="ECO:0000259" key="7">
    <source>
        <dbReference type="PROSITE" id="PS50045"/>
    </source>
</evidence>
<reference evidence="9" key="1">
    <citation type="journal article" date="2010" name="Int. J. Syst. Evol. Microbiol.">
        <title>Porticoccus litoralis gen. nov., sp. nov., a gammaproteobacterium isolated from the Yellow Sea.</title>
        <authorList>
            <person name="Oh H.M."/>
            <person name="Kim H."/>
            <person name="Kim K.M."/>
            <person name="Min G.S."/>
            <person name="Cho J.C."/>
        </authorList>
    </citation>
    <scope>NUCLEOTIDE SEQUENCE</scope>
    <source>
        <strain evidence="9">DSM 25064</strain>
    </source>
</reference>
<evidence type="ECO:0000256" key="3">
    <source>
        <dbReference type="ARBA" id="ARBA00023015"/>
    </source>
</evidence>
<evidence type="ECO:0000313" key="9">
    <source>
        <dbReference type="EMBL" id="MDP1521068.1"/>
    </source>
</evidence>
<dbReference type="Pfam" id="PF00072">
    <property type="entry name" value="Response_reg"/>
    <property type="match status" value="1"/>
</dbReference>
<dbReference type="PROSITE" id="PS00675">
    <property type="entry name" value="SIGMA54_INTERACT_1"/>
    <property type="match status" value="1"/>
</dbReference>
<dbReference type="PANTHER" id="PTHR32071">
    <property type="entry name" value="TRANSCRIPTIONAL REGULATORY PROTEIN"/>
    <property type="match status" value="1"/>
</dbReference>
<dbReference type="Gene3D" id="1.10.10.60">
    <property type="entry name" value="Homeodomain-like"/>
    <property type="match status" value="1"/>
</dbReference>
<dbReference type="GO" id="GO:0006355">
    <property type="term" value="P:regulation of DNA-templated transcription"/>
    <property type="evidence" value="ECO:0007669"/>
    <property type="project" value="InterPro"/>
</dbReference>
<keyword evidence="6" id="KW-0597">Phosphoprotein</keyword>
<reference evidence="9" key="2">
    <citation type="submission" date="2023-08" db="EMBL/GenBank/DDBJ databases">
        <authorList>
            <person name="Luo J."/>
        </authorList>
    </citation>
    <scope>NUCLEOTIDE SEQUENCE</scope>
    <source>
        <strain evidence="9">DSM 25064</strain>
    </source>
</reference>
<evidence type="ECO:0000256" key="6">
    <source>
        <dbReference type="PROSITE-ProRule" id="PRU00169"/>
    </source>
</evidence>
<evidence type="ECO:0000259" key="8">
    <source>
        <dbReference type="PROSITE" id="PS50110"/>
    </source>
</evidence>
<dbReference type="SUPFAM" id="SSF52172">
    <property type="entry name" value="CheY-like"/>
    <property type="match status" value="1"/>
</dbReference>
<keyword evidence="5" id="KW-0804">Transcription</keyword>
<gene>
    <name evidence="9" type="ORF">Q8A57_08820</name>
</gene>
<evidence type="ECO:0000256" key="4">
    <source>
        <dbReference type="ARBA" id="ARBA00023125"/>
    </source>
</evidence>
<dbReference type="Pfam" id="PF25601">
    <property type="entry name" value="AAA_lid_14"/>
    <property type="match status" value="1"/>
</dbReference>
<dbReference type="SUPFAM" id="SSF52540">
    <property type="entry name" value="P-loop containing nucleoside triphosphate hydrolases"/>
    <property type="match status" value="1"/>
</dbReference>
<dbReference type="Gene3D" id="1.10.8.60">
    <property type="match status" value="1"/>
</dbReference>
<dbReference type="InterPro" id="IPR002078">
    <property type="entry name" value="Sigma_54_int"/>
</dbReference>
<dbReference type="SMART" id="SM00382">
    <property type="entry name" value="AAA"/>
    <property type="match status" value="1"/>
</dbReference>
<dbReference type="InterPro" id="IPR009057">
    <property type="entry name" value="Homeodomain-like_sf"/>
</dbReference>
<dbReference type="FunFam" id="3.40.50.300:FF:000006">
    <property type="entry name" value="DNA-binding transcriptional regulator NtrC"/>
    <property type="match status" value="1"/>
</dbReference>
<dbReference type="SUPFAM" id="SSF46689">
    <property type="entry name" value="Homeodomain-like"/>
    <property type="match status" value="1"/>
</dbReference>
<dbReference type="PROSITE" id="PS50110">
    <property type="entry name" value="RESPONSE_REGULATORY"/>
    <property type="match status" value="1"/>
</dbReference>
<dbReference type="Gene3D" id="3.40.50.300">
    <property type="entry name" value="P-loop containing nucleotide triphosphate hydrolases"/>
    <property type="match status" value="1"/>
</dbReference>